<dbReference type="AlphaFoldDB" id="A0A2R6PNW9"/>
<protein>
    <recommendedName>
        <fullName evidence="1">FAD dependent oxidoreductase domain-containing protein</fullName>
    </recommendedName>
</protein>
<dbReference type="InterPro" id="IPR036188">
    <property type="entry name" value="FAD/NAD-bd_sf"/>
</dbReference>
<dbReference type="EMBL" id="MLYV02000465">
    <property type="protein sequence ID" value="PSR93887.1"/>
    <property type="molecule type" value="Genomic_DNA"/>
</dbReference>
<gene>
    <name evidence="2" type="ORF">PHLCEN_2v4580</name>
</gene>
<evidence type="ECO:0000313" key="2">
    <source>
        <dbReference type="EMBL" id="PSR93887.1"/>
    </source>
</evidence>
<dbReference type="Gene3D" id="3.30.9.10">
    <property type="entry name" value="D-Amino Acid Oxidase, subunit A, domain 2"/>
    <property type="match status" value="1"/>
</dbReference>
<dbReference type="STRING" id="98765.A0A2R6PNW9"/>
<dbReference type="Gene3D" id="3.50.50.60">
    <property type="entry name" value="FAD/NAD(P)-binding domain"/>
    <property type="match status" value="1"/>
</dbReference>
<dbReference type="InterPro" id="IPR006076">
    <property type="entry name" value="FAD-dep_OxRdtase"/>
</dbReference>
<comment type="caution">
    <text evidence="2">The sequence shown here is derived from an EMBL/GenBank/DDBJ whole genome shotgun (WGS) entry which is preliminary data.</text>
</comment>
<proteinExistence type="predicted"/>
<accession>A0A2R6PNW9</accession>
<reference evidence="2 3" key="1">
    <citation type="submission" date="2018-02" db="EMBL/GenBank/DDBJ databases">
        <title>Genome sequence of the basidiomycete white-rot fungus Phlebia centrifuga.</title>
        <authorList>
            <person name="Granchi Z."/>
            <person name="Peng M."/>
            <person name="de Vries R.P."/>
            <person name="Hilden K."/>
            <person name="Makela M.R."/>
            <person name="Grigoriev I."/>
            <person name="Riley R."/>
        </authorList>
    </citation>
    <scope>NUCLEOTIDE SEQUENCE [LARGE SCALE GENOMIC DNA]</scope>
    <source>
        <strain evidence="2 3">FBCC195</strain>
    </source>
</reference>
<feature type="domain" description="FAD dependent oxidoreductase" evidence="1">
    <location>
        <begin position="76"/>
        <end position="476"/>
    </location>
</feature>
<dbReference type="GO" id="GO:0005737">
    <property type="term" value="C:cytoplasm"/>
    <property type="evidence" value="ECO:0007669"/>
    <property type="project" value="TreeGrafter"/>
</dbReference>
<evidence type="ECO:0000259" key="1">
    <source>
        <dbReference type="Pfam" id="PF01266"/>
    </source>
</evidence>
<dbReference type="Proteomes" id="UP000186601">
    <property type="component" value="Unassembled WGS sequence"/>
</dbReference>
<name>A0A2R6PNW9_9APHY</name>
<dbReference type="SUPFAM" id="SSF51905">
    <property type="entry name" value="FAD/NAD(P)-binding domain"/>
    <property type="match status" value="1"/>
</dbReference>
<dbReference type="OrthoDB" id="429143at2759"/>
<dbReference type="PANTHER" id="PTHR13847">
    <property type="entry name" value="SARCOSINE DEHYDROGENASE-RELATED"/>
    <property type="match status" value="1"/>
</dbReference>
<dbReference type="PANTHER" id="PTHR13847:SF260">
    <property type="entry name" value="FAD DEPENDENT OXIDOREDUCTASE DOMAIN-CONTAINING PROTEIN"/>
    <property type="match status" value="1"/>
</dbReference>
<evidence type="ECO:0000313" key="3">
    <source>
        <dbReference type="Proteomes" id="UP000186601"/>
    </source>
</evidence>
<sequence length="482" mass="52536">MPTLPVPLNVISDQQNVLKQYPENGLQPSPLPVVNPTRSFWLQLENFYEDPDSSHGPRSPSLMTDGSVGSLTADADICIVGSGISGVSAAYHLARKLEAAQKSHTYSQADGHAEDTAMKSGPDLVGRNGGHLTAALYEGFTHNSSLHGSDDALREYALQKHTVSELTQLVSLHESRVSFTEARRSVDLIAGGHVELFFTEREYECARTDYEAAKAAGADLHEVEWLNREETEVKYGAGYPAVRIPGNNLRPYQVVQLLYELAQAATPNFALNIHTRTPVTSIVPCEDETGRRWSLTTPRGAISCSYVIHATNAYVSHLLPHMAGPDGVIPTRGQVMSIRAAAPLSEVTKVGWSGNEGFEYWFPRPLTHPSISDNSEGDDQRPVVILGGGREAMMPSYELYEADDSTVDKKVGEAMRKFLPAVFPGKYEIGREPEMEWTGIMGFTKTGDPFVGPVKSASGKTLEGQFISAGFSGHGMPRAFAW</sequence>
<dbReference type="Pfam" id="PF01266">
    <property type="entry name" value="DAO"/>
    <property type="match status" value="1"/>
</dbReference>
<organism evidence="2 3">
    <name type="scientific">Hermanssonia centrifuga</name>
    <dbReference type="NCBI Taxonomy" id="98765"/>
    <lineage>
        <taxon>Eukaryota</taxon>
        <taxon>Fungi</taxon>
        <taxon>Dikarya</taxon>
        <taxon>Basidiomycota</taxon>
        <taxon>Agaricomycotina</taxon>
        <taxon>Agaricomycetes</taxon>
        <taxon>Polyporales</taxon>
        <taxon>Meruliaceae</taxon>
        <taxon>Hermanssonia</taxon>
    </lineage>
</organism>
<keyword evidence="3" id="KW-1185">Reference proteome</keyword>